<keyword evidence="7" id="KW-0448">Lipopolysaccharide biosynthesis</keyword>
<dbReference type="InterPro" id="IPR007507">
    <property type="entry name" value="Glycos_transf_N"/>
</dbReference>
<keyword evidence="7" id="KW-1133">Transmembrane helix</keyword>
<evidence type="ECO:0000313" key="9">
    <source>
        <dbReference type="EMBL" id="MBQ0935808.1"/>
    </source>
</evidence>
<dbReference type="InterPro" id="IPR039901">
    <property type="entry name" value="Kdotransferase"/>
</dbReference>
<protein>
    <recommendedName>
        <fullName evidence="3 7">3-deoxy-D-manno-octulosonic acid transferase</fullName>
        <shortName evidence="7">Kdo transferase</shortName>
        <ecNumber evidence="2 7">2.4.99.12</ecNumber>
    </recommendedName>
    <alternativeName>
        <fullName evidence="5 7">Lipid IV(A) 3-deoxy-D-manno-octulosonic acid transferase</fullName>
    </alternativeName>
</protein>
<evidence type="ECO:0000256" key="1">
    <source>
        <dbReference type="ARBA" id="ARBA00004713"/>
    </source>
</evidence>
<evidence type="ECO:0000256" key="3">
    <source>
        <dbReference type="ARBA" id="ARBA00019077"/>
    </source>
</evidence>
<organism evidence="9 10">
    <name type="scientific">Ideonella paludis</name>
    <dbReference type="NCBI Taxonomy" id="1233411"/>
    <lineage>
        <taxon>Bacteria</taxon>
        <taxon>Pseudomonadati</taxon>
        <taxon>Pseudomonadota</taxon>
        <taxon>Betaproteobacteria</taxon>
        <taxon>Burkholderiales</taxon>
        <taxon>Sphaerotilaceae</taxon>
        <taxon>Ideonella</taxon>
    </lineage>
</organism>
<evidence type="ECO:0000256" key="6">
    <source>
        <dbReference type="ARBA" id="ARBA00049183"/>
    </source>
</evidence>
<keyword evidence="4 7" id="KW-0808">Transferase</keyword>
<dbReference type="RefSeq" id="WP_210809106.1">
    <property type="nucleotide sequence ID" value="NZ_JAGQDG010000004.1"/>
</dbReference>
<reference evidence="9 10" key="1">
    <citation type="submission" date="2021-04" db="EMBL/GenBank/DDBJ databases">
        <title>The genome sequence of type strain Ideonella paludis KCTC 32238.</title>
        <authorList>
            <person name="Liu Y."/>
        </authorList>
    </citation>
    <scope>NUCLEOTIDE SEQUENCE [LARGE SCALE GENOMIC DNA]</scope>
    <source>
        <strain evidence="9 10">KCTC 32238</strain>
    </source>
</reference>
<feature type="transmembrane region" description="Helical" evidence="7">
    <location>
        <begin position="12"/>
        <end position="30"/>
    </location>
</feature>
<evidence type="ECO:0000256" key="2">
    <source>
        <dbReference type="ARBA" id="ARBA00012621"/>
    </source>
</evidence>
<gene>
    <name evidence="9" type="ORF">KAK11_10750</name>
</gene>
<keyword evidence="10" id="KW-1185">Reference proteome</keyword>
<evidence type="ECO:0000313" key="10">
    <source>
        <dbReference type="Proteomes" id="UP000672097"/>
    </source>
</evidence>
<dbReference type="Proteomes" id="UP000672097">
    <property type="component" value="Unassembled WGS sequence"/>
</dbReference>
<evidence type="ECO:0000256" key="4">
    <source>
        <dbReference type="ARBA" id="ARBA00022679"/>
    </source>
</evidence>
<dbReference type="SUPFAM" id="SSF53756">
    <property type="entry name" value="UDP-Glycosyltransferase/glycogen phosphorylase"/>
    <property type="match status" value="1"/>
</dbReference>
<dbReference type="EC" id="2.4.99.12" evidence="2 7"/>
<evidence type="ECO:0000256" key="7">
    <source>
        <dbReference type="RuleBase" id="RU365103"/>
    </source>
</evidence>
<dbReference type="PANTHER" id="PTHR42755:SF1">
    <property type="entry name" value="3-DEOXY-D-MANNO-OCTULOSONIC ACID TRANSFERASE, MITOCHONDRIAL-RELATED"/>
    <property type="match status" value="1"/>
</dbReference>
<dbReference type="InterPro" id="IPR038107">
    <property type="entry name" value="Glycos_transf_N_sf"/>
</dbReference>
<dbReference type="Pfam" id="PF04413">
    <property type="entry name" value="Glycos_transf_N"/>
    <property type="match status" value="1"/>
</dbReference>
<feature type="domain" description="3-deoxy-D-manno-octulosonic-acid transferase N-terminal" evidence="8">
    <location>
        <begin position="42"/>
        <end position="216"/>
    </location>
</feature>
<keyword evidence="7" id="KW-1003">Cell membrane</keyword>
<proteinExistence type="inferred from homology"/>
<keyword evidence="7" id="KW-0472">Membrane</keyword>
<keyword evidence="7" id="KW-0812">Transmembrane</keyword>
<dbReference type="PANTHER" id="PTHR42755">
    <property type="entry name" value="3-DEOXY-MANNO-OCTULOSONATE CYTIDYLYLTRANSFERASE"/>
    <property type="match status" value="1"/>
</dbReference>
<name>A0ABS5DXE3_9BURK</name>
<accession>A0ABS5DXE3</accession>
<sequence length="443" mass="47446">MTSWREVLARGTWAAVLGLLTPVYLLKLWWRGRAEPGYRQALLQRLGWVYGPAQPQRPIWVHAVSLGETKAAAALIAALRQQHPGVPLLLTHGTATGREAGLALLQPGDAQTWLPWDTPGATRRFMAHWRPQVGVLMETEIWPSLLHAAAQAQAPMVLANARLSERSARKGQRLALLLRPAARALHLALAQSEDDAQRLRAAGVDRVVVAGNLKYELQPDPAELALGGQWQAQWATAGRRVVVAANTRDGEEALLLAAWQAWLASLPEHHAAGMMLALVPRHPQRFDEVAALVQAQGRSLWRRSDWQGGALPEQALQAQVVVGDSLGEMARYYGMAQVSLLGGSFAPLGGHNLIESLACGCPMVLGPSTFNFAEATTLALAAGAAWQVADAPSAMQQVGRVLADPALRQQAQAAALAFTAQHTGAAARMAQQLGPLISAPAGR</sequence>
<dbReference type="Gene3D" id="3.40.50.2000">
    <property type="entry name" value="Glycogen Phosphorylase B"/>
    <property type="match status" value="1"/>
</dbReference>
<comment type="caution">
    <text evidence="9">The sequence shown here is derived from an EMBL/GenBank/DDBJ whole genome shotgun (WGS) entry which is preliminary data.</text>
</comment>
<comment type="function">
    <text evidence="7">Involved in lipopolysaccharide (LPS) biosynthesis. Catalyzes the transfer of 3-deoxy-D-manno-octulosonate (Kdo) residue(s) from CMP-Kdo to lipid IV(A), the tetraacyldisaccharide-1,4'-bisphosphate precursor of lipid A.</text>
</comment>
<comment type="subcellular location">
    <subcellularLocation>
        <location evidence="7">Cell membrane</location>
    </subcellularLocation>
</comment>
<comment type="catalytic activity">
    <reaction evidence="6 7">
        <text>lipid IVA (E. coli) + CMP-3-deoxy-beta-D-manno-octulosonate = alpha-Kdo-(2-&gt;6)-lipid IVA (E. coli) + CMP + H(+)</text>
        <dbReference type="Rhea" id="RHEA:28066"/>
        <dbReference type="ChEBI" id="CHEBI:15378"/>
        <dbReference type="ChEBI" id="CHEBI:58603"/>
        <dbReference type="ChEBI" id="CHEBI:60364"/>
        <dbReference type="ChEBI" id="CHEBI:60377"/>
        <dbReference type="ChEBI" id="CHEBI:85987"/>
        <dbReference type="EC" id="2.4.99.12"/>
    </reaction>
</comment>
<dbReference type="Gene3D" id="3.40.50.11720">
    <property type="entry name" value="3-Deoxy-D-manno-octulosonic-acid transferase, N-terminal domain"/>
    <property type="match status" value="1"/>
</dbReference>
<comment type="similarity">
    <text evidence="7">Belongs to the glycosyltransferase group 1 family.</text>
</comment>
<evidence type="ECO:0000259" key="8">
    <source>
        <dbReference type="Pfam" id="PF04413"/>
    </source>
</evidence>
<dbReference type="GO" id="GO:0016740">
    <property type="term" value="F:transferase activity"/>
    <property type="evidence" value="ECO:0007669"/>
    <property type="project" value="UniProtKB-KW"/>
</dbReference>
<comment type="pathway">
    <text evidence="1 7">Bacterial outer membrane biogenesis; LPS core biosynthesis.</text>
</comment>
<evidence type="ECO:0000256" key="5">
    <source>
        <dbReference type="ARBA" id="ARBA00031445"/>
    </source>
</evidence>
<dbReference type="EMBL" id="JAGQDG010000004">
    <property type="protein sequence ID" value="MBQ0935808.1"/>
    <property type="molecule type" value="Genomic_DNA"/>
</dbReference>